<organism evidence="2 3">
    <name type="scientific">Tenggerimyces flavus</name>
    <dbReference type="NCBI Taxonomy" id="1708749"/>
    <lineage>
        <taxon>Bacteria</taxon>
        <taxon>Bacillati</taxon>
        <taxon>Actinomycetota</taxon>
        <taxon>Actinomycetes</taxon>
        <taxon>Propionibacteriales</taxon>
        <taxon>Nocardioidaceae</taxon>
        <taxon>Tenggerimyces</taxon>
    </lineage>
</organism>
<dbReference type="EMBL" id="JBHRZH010000004">
    <property type="protein sequence ID" value="MFC3759955.1"/>
    <property type="molecule type" value="Genomic_DNA"/>
</dbReference>
<evidence type="ECO:0000259" key="1">
    <source>
        <dbReference type="Pfam" id="PF13474"/>
    </source>
</evidence>
<dbReference type="RefSeq" id="WP_205120217.1">
    <property type="nucleotide sequence ID" value="NZ_JAFBCM010000001.1"/>
</dbReference>
<gene>
    <name evidence="2" type="ORF">ACFOUW_03840</name>
</gene>
<sequence length="138" mass="15512">MTDFRAMLDSRCAAIWDKDLERLLSFYVPDVVYFDIVPPLQYVGIEALRGRFSHWFEGFEGPIGQEVHDLTVVAGEDVASNSMLIRASGKRVNGPELSYFVRATSVFQRSGEDWLITHEHVSLPIDLATGLAVRDLVP</sequence>
<dbReference type="Gene3D" id="3.10.450.50">
    <property type="match status" value="1"/>
</dbReference>
<dbReference type="SUPFAM" id="SSF54427">
    <property type="entry name" value="NTF2-like"/>
    <property type="match status" value="1"/>
</dbReference>
<evidence type="ECO:0000313" key="2">
    <source>
        <dbReference type="EMBL" id="MFC3759955.1"/>
    </source>
</evidence>
<dbReference type="Proteomes" id="UP001595699">
    <property type="component" value="Unassembled WGS sequence"/>
</dbReference>
<accession>A0ABV7Y6S3</accession>
<dbReference type="Pfam" id="PF13474">
    <property type="entry name" value="SnoaL_3"/>
    <property type="match status" value="1"/>
</dbReference>
<protein>
    <submittedName>
        <fullName evidence="2">YybH family protein</fullName>
    </submittedName>
</protein>
<dbReference type="InterPro" id="IPR032710">
    <property type="entry name" value="NTF2-like_dom_sf"/>
</dbReference>
<evidence type="ECO:0000313" key="3">
    <source>
        <dbReference type="Proteomes" id="UP001595699"/>
    </source>
</evidence>
<keyword evidence="3" id="KW-1185">Reference proteome</keyword>
<comment type="caution">
    <text evidence="2">The sequence shown here is derived from an EMBL/GenBank/DDBJ whole genome shotgun (WGS) entry which is preliminary data.</text>
</comment>
<dbReference type="InterPro" id="IPR037401">
    <property type="entry name" value="SnoaL-like"/>
</dbReference>
<name>A0ABV7Y6S3_9ACTN</name>
<feature type="domain" description="SnoaL-like" evidence="1">
    <location>
        <begin position="6"/>
        <end position="125"/>
    </location>
</feature>
<reference evidence="3" key="1">
    <citation type="journal article" date="2019" name="Int. J. Syst. Evol. Microbiol.">
        <title>The Global Catalogue of Microorganisms (GCM) 10K type strain sequencing project: providing services to taxonomists for standard genome sequencing and annotation.</title>
        <authorList>
            <consortium name="The Broad Institute Genomics Platform"/>
            <consortium name="The Broad Institute Genome Sequencing Center for Infectious Disease"/>
            <person name="Wu L."/>
            <person name="Ma J."/>
        </authorList>
    </citation>
    <scope>NUCLEOTIDE SEQUENCE [LARGE SCALE GENOMIC DNA]</scope>
    <source>
        <strain evidence="3">CGMCC 4.7241</strain>
    </source>
</reference>
<proteinExistence type="predicted"/>